<comment type="caution">
    <text evidence="2">The sequence shown here is derived from an EMBL/GenBank/DDBJ whole genome shotgun (WGS) entry which is preliminary data.</text>
</comment>
<protein>
    <submittedName>
        <fullName evidence="2">Litaf-like zinc finger domain-containing</fullName>
    </submittedName>
</protein>
<proteinExistence type="predicted"/>
<gene>
    <name evidence="2" type="ORF">FALBO_14209</name>
</gene>
<name>A0A8H4KZN4_9HYPO</name>
<reference evidence="2 3" key="1">
    <citation type="submission" date="2020-01" db="EMBL/GenBank/DDBJ databases">
        <title>Identification and distribution of gene clusters putatively required for synthesis of sphingolipid metabolism inhibitors in phylogenetically diverse species of the filamentous fungus Fusarium.</title>
        <authorList>
            <person name="Kim H.-S."/>
            <person name="Busman M."/>
            <person name="Brown D.W."/>
            <person name="Divon H."/>
            <person name="Uhlig S."/>
            <person name="Proctor R.H."/>
        </authorList>
    </citation>
    <scope>NUCLEOTIDE SEQUENCE [LARGE SCALE GENOMIC DNA]</scope>
    <source>
        <strain evidence="2 3">NRRL 20459</strain>
    </source>
</reference>
<dbReference type="InterPro" id="IPR006629">
    <property type="entry name" value="LITAF"/>
</dbReference>
<dbReference type="EMBL" id="JAADYS010002274">
    <property type="protein sequence ID" value="KAF4459035.1"/>
    <property type="molecule type" value="Genomic_DNA"/>
</dbReference>
<dbReference type="PROSITE" id="PS51837">
    <property type="entry name" value="LITAF"/>
    <property type="match status" value="1"/>
</dbReference>
<keyword evidence="3" id="KW-1185">Reference proteome</keyword>
<dbReference type="Pfam" id="PF10601">
    <property type="entry name" value="zf-LITAF-like"/>
    <property type="match status" value="1"/>
</dbReference>
<organism evidence="2 3">
    <name type="scientific">Fusarium albosuccineum</name>
    <dbReference type="NCBI Taxonomy" id="1237068"/>
    <lineage>
        <taxon>Eukaryota</taxon>
        <taxon>Fungi</taxon>
        <taxon>Dikarya</taxon>
        <taxon>Ascomycota</taxon>
        <taxon>Pezizomycotina</taxon>
        <taxon>Sordariomycetes</taxon>
        <taxon>Hypocreomycetidae</taxon>
        <taxon>Hypocreales</taxon>
        <taxon>Nectriaceae</taxon>
        <taxon>Fusarium</taxon>
        <taxon>Fusarium decemcellulare species complex</taxon>
    </lineage>
</organism>
<dbReference type="AlphaFoldDB" id="A0A8H4KZN4"/>
<feature type="domain" description="LITAF" evidence="1">
    <location>
        <begin position="46"/>
        <end position="128"/>
    </location>
</feature>
<dbReference type="OrthoDB" id="5599753at2759"/>
<evidence type="ECO:0000259" key="1">
    <source>
        <dbReference type="PROSITE" id="PS51837"/>
    </source>
</evidence>
<accession>A0A8H4KZN4</accession>
<evidence type="ECO:0000313" key="3">
    <source>
        <dbReference type="Proteomes" id="UP000554235"/>
    </source>
</evidence>
<evidence type="ECO:0000313" key="2">
    <source>
        <dbReference type="EMBL" id="KAF4459035.1"/>
    </source>
</evidence>
<dbReference type="Proteomes" id="UP000554235">
    <property type="component" value="Unassembled WGS sequence"/>
</dbReference>
<dbReference type="SMART" id="SM00714">
    <property type="entry name" value="LITAF"/>
    <property type="match status" value="1"/>
</dbReference>
<sequence>MSINTFTKPRSRTMWSDTSSESDNKIELFAPGQSKQNNDITAFDTISPSNAIPIRKLKQWPRPVMCPACRELSITRVERKVCNGTHAMAALMFVCTVVGGPIVYMSKAFKNVEHYCCRCNRRLATFHFNTGTEIHVY</sequence>